<gene>
    <name evidence="2" type="ORF">DRI96_00860</name>
</gene>
<dbReference type="EMBL" id="QMQB01000020">
    <property type="protein sequence ID" value="RLE14844.1"/>
    <property type="molecule type" value="Genomic_DNA"/>
</dbReference>
<comment type="caution">
    <text evidence="2">The sequence shown here is derived from an EMBL/GenBank/DDBJ whole genome shotgun (WGS) entry which is preliminary data.</text>
</comment>
<protein>
    <recommendedName>
        <fullName evidence="4">VWFA domain-containing protein</fullName>
    </recommendedName>
</protein>
<evidence type="ECO:0008006" key="4">
    <source>
        <dbReference type="Google" id="ProtNLM"/>
    </source>
</evidence>
<evidence type="ECO:0000313" key="2">
    <source>
        <dbReference type="EMBL" id="RLE14844.1"/>
    </source>
</evidence>
<dbReference type="InterPro" id="IPR036465">
    <property type="entry name" value="vWFA_dom_sf"/>
</dbReference>
<dbReference type="SUPFAM" id="SSF53300">
    <property type="entry name" value="vWA-like"/>
    <property type="match status" value="1"/>
</dbReference>
<name>A0A662DG64_UNCAE</name>
<sequence length="367" mass="42415">MRKYKRFFKIPLNKLPWKLPPSRKKKSTSSDINGTQQTKSSSWKSSKEIDQKILMEILKIIHYHKYRTTSNTYIPVFYIASTRAGKAGFPGQSISYDKLDSIYTDLAPQVHINTKMNRKGLTLPVVEYGYESYDPKIHRINRVSFRRMVIDPDSPFKKKTGKIINFQVSQYNWCIDVPCGIGRRSFPDICLLIDTSGSMRDGGYHTDIPWGEKSGYHYALLGLYGIIKYLDNEDIASSILWNIINFSDTTRASGWKTYQEIAQLKRHALTPQFGGTEINIDILRRELTREPCLVIILSDGEIYNWGKIKTDMEEIIQPHYVSFIQIGKETRVGKDMRNFGAVVLTVRRKEDISELMVNVTKQVRYSL</sequence>
<reference evidence="2 3" key="1">
    <citation type="submission" date="2018-06" db="EMBL/GenBank/DDBJ databases">
        <title>Extensive metabolic versatility and redundancy in microbially diverse, dynamic hydrothermal sediments.</title>
        <authorList>
            <person name="Dombrowski N."/>
            <person name="Teske A."/>
            <person name="Baker B.J."/>
        </authorList>
    </citation>
    <scope>NUCLEOTIDE SEQUENCE [LARGE SCALE GENOMIC DNA]</scope>
    <source>
        <strain evidence="2">B19_G9</strain>
    </source>
</reference>
<dbReference type="AlphaFoldDB" id="A0A662DG64"/>
<evidence type="ECO:0000313" key="3">
    <source>
        <dbReference type="Proteomes" id="UP000267654"/>
    </source>
</evidence>
<feature type="region of interest" description="Disordered" evidence="1">
    <location>
        <begin position="19"/>
        <end position="44"/>
    </location>
</feature>
<feature type="compositionally biased region" description="Polar residues" evidence="1">
    <location>
        <begin position="29"/>
        <end position="38"/>
    </location>
</feature>
<proteinExistence type="predicted"/>
<dbReference type="Proteomes" id="UP000267654">
    <property type="component" value="Unassembled WGS sequence"/>
</dbReference>
<evidence type="ECO:0000256" key="1">
    <source>
        <dbReference type="SAM" id="MobiDB-lite"/>
    </source>
</evidence>
<organism evidence="2 3">
    <name type="scientific">Aerophobetes bacterium</name>
    <dbReference type="NCBI Taxonomy" id="2030807"/>
    <lineage>
        <taxon>Bacteria</taxon>
        <taxon>Candidatus Aerophobota</taxon>
    </lineage>
</organism>
<accession>A0A662DG64</accession>